<gene>
    <name evidence="5 8" type="primary">recX</name>
    <name evidence="8" type="ordered locus">DNO_0287</name>
</gene>
<dbReference type="AlphaFoldDB" id="A5EW89"/>
<feature type="domain" description="RecX second three-helical" evidence="6">
    <location>
        <begin position="54"/>
        <end position="92"/>
    </location>
</feature>
<dbReference type="KEGG" id="dno:DNO_0287"/>
<dbReference type="EMBL" id="CP000513">
    <property type="protein sequence ID" value="ABQ13149.1"/>
    <property type="molecule type" value="Genomic_DNA"/>
</dbReference>
<dbReference type="Proteomes" id="UP000000248">
    <property type="component" value="Chromosome"/>
</dbReference>
<dbReference type="GO" id="GO:0005737">
    <property type="term" value="C:cytoplasm"/>
    <property type="evidence" value="ECO:0007669"/>
    <property type="project" value="UniProtKB-SubCell"/>
</dbReference>
<reference evidence="8 9" key="1">
    <citation type="journal article" date="2007" name="Nat. Biotechnol.">
        <title>Genome sequence and identification of candidate vaccine antigens from the animal pathogen Dichelobacter nodosus.</title>
        <authorList>
            <person name="Myers G.S."/>
            <person name="Parker D."/>
            <person name="Al-Hasani K."/>
            <person name="Kennan R.M."/>
            <person name="Seemann T."/>
            <person name="Ren Q."/>
            <person name="Badger J.H."/>
            <person name="Selengut J.D."/>
            <person name="Deboy R.T."/>
            <person name="Tettelin H."/>
            <person name="Boyce J.D."/>
            <person name="McCarl V.P."/>
            <person name="Han X."/>
            <person name="Nelson W.C."/>
            <person name="Madupu R."/>
            <person name="Mohamoud Y."/>
            <person name="Holley T."/>
            <person name="Fedorova N."/>
            <person name="Khouri H."/>
            <person name="Bottomley S.P."/>
            <person name="Whittington R.J."/>
            <person name="Adler B."/>
            <person name="Songer J.G."/>
            <person name="Rood J.I."/>
            <person name="Paulsen I.T."/>
        </authorList>
    </citation>
    <scope>NUCLEOTIDE SEQUENCE [LARGE SCALE GENOMIC DNA]</scope>
    <source>
        <strain evidence="8 9">VCS1703A</strain>
    </source>
</reference>
<dbReference type="HAMAP" id="MF_01114">
    <property type="entry name" value="RecX"/>
    <property type="match status" value="1"/>
</dbReference>
<protein>
    <recommendedName>
        <fullName evidence="3 5">Regulatory protein RecX</fullName>
    </recommendedName>
</protein>
<name>A5EW89_DICNV</name>
<dbReference type="Pfam" id="PF02631">
    <property type="entry name" value="RecX_HTH2"/>
    <property type="match status" value="1"/>
</dbReference>
<dbReference type="Gene3D" id="1.10.10.10">
    <property type="entry name" value="Winged helix-like DNA-binding domain superfamily/Winged helix DNA-binding domain"/>
    <property type="match status" value="3"/>
</dbReference>
<evidence type="ECO:0000259" key="6">
    <source>
        <dbReference type="Pfam" id="PF02631"/>
    </source>
</evidence>
<dbReference type="PANTHER" id="PTHR33602">
    <property type="entry name" value="REGULATORY PROTEIN RECX FAMILY PROTEIN"/>
    <property type="match status" value="1"/>
</dbReference>
<dbReference type="InterPro" id="IPR036388">
    <property type="entry name" value="WH-like_DNA-bd_sf"/>
</dbReference>
<sequence>MKNDELARDFERRCLALLAQREYSRAELAAKAADIAPEIVSAVLDKLAADGWQSDQRFCAVWVRSKAERGDGAQKIRQALKQRGIADALIAEQCAQFDWFALAERLYRKKYTKPAHDLKEQAKRQRFLAQRGFSFAEIRHAQSVFESEHHDAHAEHR</sequence>
<evidence type="ECO:0000256" key="3">
    <source>
        <dbReference type="ARBA" id="ARBA00018111"/>
    </source>
</evidence>
<keyword evidence="4 5" id="KW-0963">Cytoplasm</keyword>
<dbReference type="InterPro" id="IPR003783">
    <property type="entry name" value="Regulatory_RecX"/>
</dbReference>
<evidence type="ECO:0000256" key="1">
    <source>
        <dbReference type="ARBA" id="ARBA00004496"/>
    </source>
</evidence>
<comment type="subcellular location">
    <subcellularLocation>
        <location evidence="1 5">Cytoplasm</location>
    </subcellularLocation>
</comment>
<dbReference type="STRING" id="246195.DNO_0287"/>
<evidence type="ECO:0000256" key="5">
    <source>
        <dbReference type="HAMAP-Rule" id="MF_01114"/>
    </source>
</evidence>
<dbReference type="Pfam" id="PF21981">
    <property type="entry name" value="RecX_HTH3"/>
    <property type="match status" value="1"/>
</dbReference>
<evidence type="ECO:0000313" key="8">
    <source>
        <dbReference type="EMBL" id="ABQ13149.1"/>
    </source>
</evidence>
<dbReference type="GO" id="GO:0006282">
    <property type="term" value="P:regulation of DNA repair"/>
    <property type="evidence" value="ECO:0007669"/>
    <property type="project" value="UniProtKB-UniRule"/>
</dbReference>
<evidence type="ECO:0000313" key="9">
    <source>
        <dbReference type="Proteomes" id="UP000000248"/>
    </source>
</evidence>
<evidence type="ECO:0000256" key="4">
    <source>
        <dbReference type="ARBA" id="ARBA00022490"/>
    </source>
</evidence>
<evidence type="ECO:0000256" key="2">
    <source>
        <dbReference type="ARBA" id="ARBA00009695"/>
    </source>
</evidence>
<organism evidence="8 9">
    <name type="scientific">Dichelobacter nodosus (strain VCS1703A)</name>
    <dbReference type="NCBI Taxonomy" id="246195"/>
    <lineage>
        <taxon>Bacteria</taxon>
        <taxon>Pseudomonadati</taxon>
        <taxon>Pseudomonadota</taxon>
        <taxon>Gammaproteobacteria</taxon>
        <taxon>Cardiobacteriales</taxon>
        <taxon>Cardiobacteriaceae</taxon>
        <taxon>Dichelobacter</taxon>
    </lineage>
</organism>
<proteinExistence type="inferred from homology"/>
<dbReference type="eggNOG" id="COG2137">
    <property type="taxonomic scope" value="Bacteria"/>
</dbReference>
<keyword evidence="9" id="KW-1185">Reference proteome</keyword>
<evidence type="ECO:0000259" key="7">
    <source>
        <dbReference type="Pfam" id="PF21981"/>
    </source>
</evidence>
<accession>A5EW89</accession>
<comment type="similarity">
    <text evidence="2 5">Belongs to the RecX family.</text>
</comment>
<comment type="function">
    <text evidence="5">Modulates RecA activity.</text>
</comment>
<dbReference type="InterPro" id="IPR053924">
    <property type="entry name" value="RecX_HTH_2nd"/>
</dbReference>
<dbReference type="HOGENOM" id="CLU_066607_3_1_6"/>
<dbReference type="InterPro" id="IPR053925">
    <property type="entry name" value="RecX_HTH_3rd"/>
</dbReference>
<feature type="domain" description="RecX third three-helical" evidence="7">
    <location>
        <begin position="100"/>
        <end position="141"/>
    </location>
</feature>
<dbReference type="PANTHER" id="PTHR33602:SF1">
    <property type="entry name" value="REGULATORY PROTEIN RECX FAMILY PROTEIN"/>
    <property type="match status" value="1"/>
</dbReference>